<evidence type="ECO:0000313" key="3">
    <source>
        <dbReference type="Proteomes" id="UP000699042"/>
    </source>
</evidence>
<evidence type="ECO:0000256" key="1">
    <source>
        <dbReference type="SAM" id="MobiDB-lite"/>
    </source>
</evidence>
<dbReference type="Proteomes" id="UP000699042">
    <property type="component" value="Unassembled WGS sequence"/>
</dbReference>
<gene>
    <name evidence="2" type="ORF">JMJ77_014147</name>
</gene>
<comment type="caution">
    <text evidence="2">The sequence shown here is derived from an EMBL/GenBank/DDBJ whole genome shotgun (WGS) entry which is preliminary data.</text>
</comment>
<dbReference type="AlphaFoldDB" id="A0A9P7R2X5"/>
<proteinExistence type="predicted"/>
<name>A0A9P7R2X5_9PEZI</name>
<accession>A0A9P7R2X5</accession>
<feature type="region of interest" description="Disordered" evidence="1">
    <location>
        <begin position="1"/>
        <end position="21"/>
    </location>
</feature>
<evidence type="ECO:0000313" key="2">
    <source>
        <dbReference type="EMBL" id="KAG7048510.1"/>
    </source>
</evidence>
<keyword evidence="3" id="KW-1185">Reference proteome</keyword>
<protein>
    <submittedName>
        <fullName evidence="2">Uncharacterized protein</fullName>
    </submittedName>
</protein>
<dbReference type="EMBL" id="JAESDN010000006">
    <property type="protein sequence ID" value="KAG7048510.1"/>
    <property type="molecule type" value="Genomic_DNA"/>
</dbReference>
<sequence>MSGGTGAGSVNSPPSPLSLLSRLSHSQPTIFGTSDVIPDGINTPKTATISAGAASYSTDTWVHPSISPPFPAFHVLFSPLGRIILAPFVRS</sequence>
<organism evidence="2 3">
    <name type="scientific">Colletotrichum scovillei</name>
    <dbReference type="NCBI Taxonomy" id="1209932"/>
    <lineage>
        <taxon>Eukaryota</taxon>
        <taxon>Fungi</taxon>
        <taxon>Dikarya</taxon>
        <taxon>Ascomycota</taxon>
        <taxon>Pezizomycotina</taxon>
        <taxon>Sordariomycetes</taxon>
        <taxon>Hypocreomycetidae</taxon>
        <taxon>Glomerellales</taxon>
        <taxon>Glomerellaceae</taxon>
        <taxon>Colletotrichum</taxon>
        <taxon>Colletotrichum acutatum species complex</taxon>
    </lineage>
</organism>
<reference evidence="2" key="1">
    <citation type="submission" date="2021-05" db="EMBL/GenBank/DDBJ databases">
        <title>Comparative genomics of three Colletotrichum scovillei strains and genetic complementation revealed genes involved fungal growth and virulence on chili pepper.</title>
        <authorList>
            <person name="Hsieh D.-K."/>
            <person name="Chuang S.-C."/>
            <person name="Chen C.-Y."/>
            <person name="Chao Y.-T."/>
            <person name="Lu M.-Y.J."/>
            <person name="Lee M.-H."/>
            <person name="Shih M.-C."/>
        </authorList>
    </citation>
    <scope>NUCLEOTIDE SEQUENCE</scope>
    <source>
        <strain evidence="2">Coll-153</strain>
    </source>
</reference>